<dbReference type="RefSeq" id="WP_378937598.1">
    <property type="nucleotide sequence ID" value="NZ_JBHLVO010000026.1"/>
</dbReference>
<sequence>MNELLEQVYSMSNIDEIIDLVSNELKKPIVLESDHFFLLAYNSYYINQFDVANQQTIFSKKCPLEIFEKFVETGIIDQLKTNPVPFRVKQIKEIGLNQRVVVSAKHKDNIMGYIWVQEIENVLTDEELAFLFDVSFHLGKLIDKMNQLKHQKEEKIEQLFRGAIHNHYKTEKEIKWEAENINIVLPSVFSVLVLNAVYAEKDLIEELKETISSYLNLKDKVSHAFVDQSNIVIILGCFSKKISTSSAAMDLVENLLTHFNTKRFSDIFIGIGNEYEHLLSLRQSYLEALEVLKVAELVDSQENVPYEYSKLGVFRYLNVIDQKNKQTQYINSNLRILIEKDKENQSELLKTLEIYLFNNCKLKSTAEQMFIHLNTLNYRLKQITELTTIDFGDFNMKCQLFIDIMLLKKS</sequence>
<dbReference type="PANTHER" id="PTHR33744">
    <property type="entry name" value="CARBOHYDRATE DIACID REGULATOR"/>
    <property type="match status" value="1"/>
</dbReference>
<dbReference type="Pfam" id="PF17853">
    <property type="entry name" value="GGDEF_2"/>
    <property type="match status" value="1"/>
</dbReference>
<name>A0ABV6GJW8_9BACI</name>
<feature type="domain" description="PucR C-terminal helix-turn-helix" evidence="2">
    <location>
        <begin position="348"/>
        <end position="403"/>
    </location>
</feature>
<dbReference type="Pfam" id="PF13556">
    <property type="entry name" value="HTH_30"/>
    <property type="match status" value="1"/>
</dbReference>
<accession>A0ABV6GJW8</accession>
<protein>
    <submittedName>
        <fullName evidence="4">PucR family transcriptional regulator</fullName>
    </submittedName>
</protein>
<feature type="domain" description="CdaR GGDEF-like" evidence="3">
    <location>
        <begin position="171"/>
        <end position="294"/>
    </location>
</feature>
<dbReference type="PANTHER" id="PTHR33744:SF1">
    <property type="entry name" value="DNA-BINDING TRANSCRIPTIONAL ACTIVATOR ADER"/>
    <property type="match status" value="1"/>
</dbReference>
<dbReference type="Proteomes" id="UP001589854">
    <property type="component" value="Unassembled WGS sequence"/>
</dbReference>
<organism evidence="4 5">
    <name type="scientific">Metabacillus herbersteinensis</name>
    <dbReference type="NCBI Taxonomy" id="283816"/>
    <lineage>
        <taxon>Bacteria</taxon>
        <taxon>Bacillati</taxon>
        <taxon>Bacillota</taxon>
        <taxon>Bacilli</taxon>
        <taxon>Bacillales</taxon>
        <taxon>Bacillaceae</taxon>
        <taxon>Metabacillus</taxon>
    </lineage>
</organism>
<dbReference type="EMBL" id="JBHLVO010000026">
    <property type="protein sequence ID" value="MFC0273869.1"/>
    <property type="molecule type" value="Genomic_DNA"/>
</dbReference>
<comment type="caution">
    <text evidence="4">The sequence shown here is derived from an EMBL/GenBank/DDBJ whole genome shotgun (WGS) entry which is preliminary data.</text>
</comment>
<proteinExistence type="inferred from homology"/>
<dbReference type="InterPro" id="IPR025736">
    <property type="entry name" value="PucR_C-HTH_dom"/>
</dbReference>
<evidence type="ECO:0000259" key="2">
    <source>
        <dbReference type="Pfam" id="PF13556"/>
    </source>
</evidence>
<reference evidence="4 5" key="1">
    <citation type="submission" date="2024-09" db="EMBL/GenBank/DDBJ databases">
        <authorList>
            <person name="Sun Q."/>
            <person name="Mori K."/>
        </authorList>
    </citation>
    <scope>NUCLEOTIDE SEQUENCE [LARGE SCALE GENOMIC DNA]</scope>
    <source>
        <strain evidence="4 5">CCM 7228</strain>
    </source>
</reference>
<dbReference type="InterPro" id="IPR042070">
    <property type="entry name" value="PucR_C-HTH_sf"/>
</dbReference>
<keyword evidence="5" id="KW-1185">Reference proteome</keyword>
<gene>
    <name evidence="4" type="ORF">ACFFIX_21015</name>
</gene>
<evidence type="ECO:0000313" key="4">
    <source>
        <dbReference type="EMBL" id="MFC0273869.1"/>
    </source>
</evidence>
<comment type="similarity">
    <text evidence="1">Belongs to the CdaR family.</text>
</comment>
<dbReference type="InterPro" id="IPR041522">
    <property type="entry name" value="CdaR_GGDEF"/>
</dbReference>
<evidence type="ECO:0000256" key="1">
    <source>
        <dbReference type="ARBA" id="ARBA00006754"/>
    </source>
</evidence>
<dbReference type="Gene3D" id="1.10.10.2840">
    <property type="entry name" value="PucR C-terminal helix-turn-helix domain"/>
    <property type="match status" value="1"/>
</dbReference>
<evidence type="ECO:0000259" key="3">
    <source>
        <dbReference type="Pfam" id="PF17853"/>
    </source>
</evidence>
<evidence type="ECO:0000313" key="5">
    <source>
        <dbReference type="Proteomes" id="UP001589854"/>
    </source>
</evidence>
<dbReference type="InterPro" id="IPR051448">
    <property type="entry name" value="CdaR-like_regulators"/>
</dbReference>